<evidence type="ECO:0000256" key="1">
    <source>
        <dbReference type="ARBA" id="ARBA00022737"/>
    </source>
</evidence>
<keyword evidence="1" id="KW-0677">Repeat</keyword>
<organism evidence="2 3">
    <name type="scientific">Prorocentrum cordatum</name>
    <dbReference type="NCBI Taxonomy" id="2364126"/>
    <lineage>
        <taxon>Eukaryota</taxon>
        <taxon>Sar</taxon>
        <taxon>Alveolata</taxon>
        <taxon>Dinophyceae</taxon>
        <taxon>Prorocentrales</taxon>
        <taxon>Prorocentraceae</taxon>
        <taxon>Prorocentrum</taxon>
    </lineage>
</organism>
<dbReference type="InterPro" id="IPR003409">
    <property type="entry name" value="MORN"/>
</dbReference>
<feature type="non-terminal residue" evidence="2">
    <location>
        <position position="127"/>
    </location>
</feature>
<dbReference type="Gene3D" id="2.20.110.10">
    <property type="entry name" value="Histone H3 K4-specific methyltransferase SET7/9 N-terminal domain"/>
    <property type="match status" value="1"/>
</dbReference>
<name>A0ABN9Y8R8_9DINO</name>
<dbReference type="EMBL" id="CAUYUJ010021792">
    <property type="protein sequence ID" value="CAK0907036.1"/>
    <property type="molecule type" value="Genomic_DNA"/>
</dbReference>
<evidence type="ECO:0000313" key="2">
    <source>
        <dbReference type="EMBL" id="CAK0907036.1"/>
    </source>
</evidence>
<proteinExistence type="predicted"/>
<dbReference type="SUPFAM" id="SSF82185">
    <property type="entry name" value="Histone H3 K4-specific methyltransferase SET7/9 N-terminal domain"/>
    <property type="match status" value="1"/>
</dbReference>
<gene>
    <name evidence="2" type="ORF">PCOR1329_LOCUS82169</name>
</gene>
<evidence type="ECO:0008006" key="4">
    <source>
        <dbReference type="Google" id="ProtNLM"/>
    </source>
</evidence>
<protein>
    <recommendedName>
        <fullName evidence="4">MORN repeat-containing protein 5</fullName>
    </recommendedName>
</protein>
<comment type="caution">
    <text evidence="2">The sequence shown here is derived from an EMBL/GenBank/DDBJ whole genome shotgun (WGS) entry which is preliminary data.</text>
</comment>
<dbReference type="PANTHER" id="PTHR23084">
    <property type="entry name" value="PHOSPHATIDYLINOSITOL-4-PHOSPHATE 5-KINASE RELATED"/>
    <property type="match status" value="1"/>
</dbReference>
<sequence>GEFTFQDGSTYAGEYLKSGESICMHGEGILKMGPETFQGFFERGLYKRGKFTSCNGSVYSGSFLANRFHGVGEYTWPDGRVYSGMWSGGEMHGMGEFLNFSIGDLKAFSGFAVHGEFASSSEEQKEA</sequence>
<reference evidence="2" key="1">
    <citation type="submission" date="2023-10" db="EMBL/GenBank/DDBJ databases">
        <authorList>
            <person name="Chen Y."/>
            <person name="Shah S."/>
            <person name="Dougan E. K."/>
            <person name="Thang M."/>
            <person name="Chan C."/>
        </authorList>
    </citation>
    <scope>NUCLEOTIDE SEQUENCE [LARGE SCALE GENOMIC DNA]</scope>
</reference>
<dbReference type="Pfam" id="PF02493">
    <property type="entry name" value="MORN"/>
    <property type="match status" value="2"/>
</dbReference>
<keyword evidence="3" id="KW-1185">Reference proteome</keyword>
<evidence type="ECO:0000313" key="3">
    <source>
        <dbReference type="Proteomes" id="UP001189429"/>
    </source>
</evidence>
<dbReference type="SMART" id="SM00698">
    <property type="entry name" value="MORN"/>
    <property type="match status" value="2"/>
</dbReference>
<accession>A0ABN9Y8R8</accession>
<feature type="non-terminal residue" evidence="2">
    <location>
        <position position="1"/>
    </location>
</feature>
<dbReference type="PANTHER" id="PTHR23084:SF263">
    <property type="entry name" value="MORN REPEAT-CONTAINING PROTEIN 1"/>
    <property type="match status" value="1"/>
</dbReference>
<dbReference type="Proteomes" id="UP001189429">
    <property type="component" value="Unassembled WGS sequence"/>
</dbReference>